<comment type="subcellular location">
    <subcellularLocation>
        <location evidence="1">Mitochondrion inner membrane</location>
    </subcellularLocation>
</comment>
<keyword evidence="4" id="KW-0809">Transit peptide</keyword>
<dbReference type="GO" id="GO:0030150">
    <property type="term" value="P:protein import into mitochondrial matrix"/>
    <property type="evidence" value="ECO:0007669"/>
    <property type="project" value="TreeGrafter"/>
</dbReference>
<dbReference type="OrthoDB" id="290974at2759"/>
<evidence type="ECO:0000256" key="6">
    <source>
        <dbReference type="ARBA" id="ARBA00023136"/>
    </source>
</evidence>
<keyword evidence="3" id="KW-0999">Mitochondrion inner membrane</keyword>
<evidence type="ECO:0000256" key="4">
    <source>
        <dbReference type="ARBA" id="ARBA00022946"/>
    </source>
</evidence>
<evidence type="ECO:0000313" key="10">
    <source>
        <dbReference type="Proteomes" id="UP000785679"/>
    </source>
</evidence>
<evidence type="ECO:0000256" key="1">
    <source>
        <dbReference type="ARBA" id="ARBA00004273"/>
    </source>
</evidence>
<organism evidence="9 10">
    <name type="scientific">Halteria grandinella</name>
    <dbReference type="NCBI Taxonomy" id="5974"/>
    <lineage>
        <taxon>Eukaryota</taxon>
        <taxon>Sar</taxon>
        <taxon>Alveolata</taxon>
        <taxon>Ciliophora</taxon>
        <taxon>Intramacronucleata</taxon>
        <taxon>Spirotrichea</taxon>
        <taxon>Stichotrichia</taxon>
        <taxon>Sporadotrichida</taxon>
        <taxon>Halteriidae</taxon>
        <taxon>Halteria</taxon>
    </lineage>
</organism>
<protein>
    <recommendedName>
        <fullName evidence="8">Tim44-like domain-containing protein</fullName>
    </recommendedName>
</protein>
<evidence type="ECO:0000256" key="5">
    <source>
        <dbReference type="ARBA" id="ARBA00023128"/>
    </source>
</evidence>
<reference evidence="9" key="1">
    <citation type="submission" date="2019-06" db="EMBL/GenBank/DDBJ databases">
        <authorList>
            <person name="Zheng W."/>
        </authorList>
    </citation>
    <scope>NUCLEOTIDE SEQUENCE</scope>
    <source>
        <strain evidence="9">QDHG01</strain>
    </source>
</reference>
<dbReference type="Pfam" id="PF04280">
    <property type="entry name" value="Tim44"/>
    <property type="match status" value="1"/>
</dbReference>
<proteinExistence type="inferred from homology"/>
<dbReference type="SUPFAM" id="SSF54427">
    <property type="entry name" value="NTF2-like"/>
    <property type="match status" value="1"/>
</dbReference>
<feature type="domain" description="Tim44-like" evidence="8">
    <location>
        <begin position="52"/>
        <end position="204"/>
    </location>
</feature>
<evidence type="ECO:0000256" key="3">
    <source>
        <dbReference type="ARBA" id="ARBA00022792"/>
    </source>
</evidence>
<sequence>MESEQYKNLEKIRNEMKEFKSNLQEGIDNTQNPVVRQMRQATDLVFMESNVARAVKEMKKYDPEFDVLELQYEAEEVFKEFFCNFLAGNLEYLEKVSAMAGLAIVKGDIKRRETEGWRHKYSDILDCRNILFQGGQVPEKQPPQFSFTIEIQEINCKVSLKDENQITDGAEDSILQTTYRFVLSRRDEPDLALTGHYWEIVEFNKVGELAQIV</sequence>
<gene>
    <name evidence="9" type="ORF">FGO68_gene10226</name>
</gene>
<comment type="similarity">
    <text evidence="2">Belongs to the Tim44 family.</text>
</comment>
<keyword evidence="6" id="KW-0472">Membrane</keyword>
<dbReference type="InterPro" id="IPR007379">
    <property type="entry name" value="Tim44-like_dom"/>
</dbReference>
<dbReference type="EMBL" id="RRYP01005406">
    <property type="protein sequence ID" value="TNV82064.1"/>
    <property type="molecule type" value="Genomic_DNA"/>
</dbReference>
<dbReference type="Proteomes" id="UP000785679">
    <property type="component" value="Unassembled WGS sequence"/>
</dbReference>
<dbReference type="InterPro" id="IPR032710">
    <property type="entry name" value="NTF2-like_dom_sf"/>
</dbReference>
<evidence type="ECO:0000256" key="7">
    <source>
        <dbReference type="SAM" id="Coils"/>
    </source>
</evidence>
<dbReference type="PANTHER" id="PTHR10721:SF1">
    <property type="entry name" value="MITOCHONDRIAL IMPORT INNER MEMBRANE TRANSLOCASE SUBUNIT TIM44"/>
    <property type="match status" value="1"/>
</dbReference>
<feature type="coiled-coil region" evidence="7">
    <location>
        <begin position="2"/>
        <end position="29"/>
    </location>
</feature>
<keyword evidence="5" id="KW-0496">Mitochondrion</keyword>
<dbReference type="InterPro" id="IPR039544">
    <property type="entry name" value="Tim44-like"/>
</dbReference>
<evidence type="ECO:0000256" key="2">
    <source>
        <dbReference type="ARBA" id="ARBA00009597"/>
    </source>
</evidence>
<comment type="caution">
    <text evidence="9">The sequence shown here is derived from an EMBL/GenBank/DDBJ whole genome shotgun (WGS) entry which is preliminary data.</text>
</comment>
<dbReference type="GO" id="GO:0005743">
    <property type="term" value="C:mitochondrial inner membrane"/>
    <property type="evidence" value="ECO:0007669"/>
    <property type="project" value="UniProtKB-SubCell"/>
</dbReference>
<evidence type="ECO:0000259" key="8">
    <source>
        <dbReference type="Pfam" id="PF04280"/>
    </source>
</evidence>
<name>A0A8J8NWT9_HALGN</name>
<dbReference type="Gene3D" id="3.10.450.240">
    <property type="match status" value="1"/>
</dbReference>
<dbReference type="PANTHER" id="PTHR10721">
    <property type="entry name" value="MITOCHONDRIAL IMPORT INNER MEMBRANE TRANSLOCASE SUBUNIT TIM44"/>
    <property type="match status" value="1"/>
</dbReference>
<keyword evidence="10" id="KW-1185">Reference proteome</keyword>
<dbReference type="GO" id="GO:0051087">
    <property type="term" value="F:protein-folding chaperone binding"/>
    <property type="evidence" value="ECO:0007669"/>
    <property type="project" value="TreeGrafter"/>
</dbReference>
<dbReference type="AlphaFoldDB" id="A0A8J8NWT9"/>
<evidence type="ECO:0000313" key="9">
    <source>
        <dbReference type="EMBL" id="TNV82064.1"/>
    </source>
</evidence>
<keyword evidence="7" id="KW-0175">Coiled coil</keyword>
<accession>A0A8J8NWT9</accession>